<protein>
    <recommendedName>
        <fullName evidence="2">PD-(D/E)XK endonuclease-like domain-containing protein</fullName>
    </recommendedName>
</protein>
<dbReference type="EMBL" id="UINC01196912">
    <property type="protein sequence ID" value="SVE14135.1"/>
    <property type="molecule type" value="Genomic_DNA"/>
</dbReference>
<reference evidence="1" key="1">
    <citation type="submission" date="2018-05" db="EMBL/GenBank/DDBJ databases">
        <authorList>
            <person name="Lanie J.A."/>
            <person name="Ng W.-L."/>
            <person name="Kazmierczak K.M."/>
            <person name="Andrzejewski T.M."/>
            <person name="Davidsen T.M."/>
            <person name="Wayne K.J."/>
            <person name="Tettelin H."/>
            <person name="Glass J.I."/>
            <person name="Rusch D."/>
            <person name="Podicherti R."/>
            <person name="Tsui H.-C.T."/>
            <person name="Winkler M.E."/>
        </authorList>
    </citation>
    <scope>NUCLEOTIDE SEQUENCE</scope>
</reference>
<organism evidence="1">
    <name type="scientific">marine metagenome</name>
    <dbReference type="NCBI Taxonomy" id="408172"/>
    <lineage>
        <taxon>unclassified sequences</taxon>
        <taxon>metagenomes</taxon>
        <taxon>ecological metagenomes</taxon>
    </lineage>
</organism>
<dbReference type="Gene3D" id="3.90.320.10">
    <property type="match status" value="1"/>
</dbReference>
<accession>A0A383B3W5</accession>
<sequence length="197" mass="23173">MVSIKKNTKGELKEATGLRTRKTSIYTPGQNETFKISRSKFSTFMDCKRCFYLDRVKGLQEPSMPGWALNTSVDALLKKEFDYYRERKEPHPIFKEYNLNFIPYAHEDMDKWRNSLSGGISYHDENTNLILHGGIDDVWFNLDTKELVVTDYKAQSTNREVDKEYYLASQYHQGYKMQMDIYVHILRKMGFTVSDTT</sequence>
<evidence type="ECO:0008006" key="2">
    <source>
        <dbReference type="Google" id="ProtNLM"/>
    </source>
</evidence>
<proteinExistence type="predicted"/>
<dbReference type="AlphaFoldDB" id="A0A383B3W5"/>
<feature type="non-terminal residue" evidence="1">
    <location>
        <position position="197"/>
    </location>
</feature>
<evidence type="ECO:0000313" key="1">
    <source>
        <dbReference type="EMBL" id="SVE14135.1"/>
    </source>
</evidence>
<name>A0A383B3W5_9ZZZZ</name>
<dbReference type="InterPro" id="IPR011604">
    <property type="entry name" value="PDDEXK-like_dom_sf"/>
</dbReference>
<gene>
    <name evidence="1" type="ORF">METZ01_LOCUS466989</name>
</gene>